<dbReference type="SMART" id="SM01370">
    <property type="entry name" value="TAFII55_N"/>
    <property type="match status" value="1"/>
</dbReference>
<dbReference type="Proteomes" id="UP001153069">
    <property type="component" value="Unassembled WGS sequence"/>
</dbReference>
<organism evidence="8 9">
    <name type="scientific">Seminavis robusta</name>
    <dbReference type="NCBI Taxonomy" id="568900"/>
    <lineage>
        <taxon>Eukaryota</taxon>
        <taxon>Sar</taxon>
        <taxon>Stramenopiles</taxon>
        <taxon>Ochrophyta</taxon>
        <taxon>Bacillariophyta</taxon>
        <taxon>Bacillariophyceae</taxon>
        <taxon>Bacillariophycidae</taxon>
        <taxon>Naviculales</taxon>
        <taxon>Naviculaceae</taxon>
        <taxon>Seminavis</taxon>
    </lineage>
</organism>
<dbReference type="Pfam" id="PF04658">
    <property type="entry name" value="TAFII55_N"/>
    <property type="match status" value="1"/>
</dbReference>
<dbReference type="PANTHER" id="PTHR12228:SF0">
    <property type="entry name" value="TATA-BOX BINDING PROTEIN ASSOCIATED FACTOR 7"/>
    <property type="match status" value="1"/>
</dbReference>
<evidence type="ECO:0000256" key="1">
    <source>
        <dbReference type="ARBA" id="ARBA00004123"/>
    </source>
</evidence>
<keyword evidence="3" id="KW-0805">Transcription regulation</keyword>
<feature type="region of interest" description="Disordered" evidence="6">
    <location>
        <begin position="280"/>
        <end position="334"/>
    </location>
</feature>
<feature type="domain" description="TAFII55 protein conserved region" evidence="7">
    <location>
        <begin position="7"/>
        <end position="197"/>
    </location>
</feature>
<proteinExistence type="inferred from homology"/>
<protein>
    <submittedName>
        <fullName evidence="8">TAFII55 protein conserved region</fullName>
    </submittedName>
</protein>
<dbReference type="AlphaFoldDB" id="A0A9N8H1H3"/>
<dbReference type="InterPro" id="IPR037817">
    <property type="entry name" value="TAF7"/>
</dbReference>
<gene>
    <name evidence="8" type="ORF">SEMRO_17_G012270.1</name>
</gene>
<dbReference type="GO" id="GO:0016251">
    <property type="term" value="F:RNA polymerase II general transcription initiation factor activity"/>
    <property type="evidence" value="ECO:0007669"/>
    <property type="project" value="TreeGrafter"/>
</dbReference>
<dbReference type="CDD" id="cd08047">
    <property type="entry name" value="TAF7"/>
    <property type="match status" value="1"/>
</dbReference>
<keyword evidence="9" id="KW-1185">Reference proteome</keyword>
<feature type="compositionally biased region" description="Basic residues" evidence="6">
    <location>
        <begin position="283"/>
        <end position="299"/>
    </location>
</feature>
<dbReference type="GO" id="GO:0005669">
    <property type="term" value="C:transcription factor TFIID complex"/>
    <property type="evidence" value="ECO:0007669"/>
    <property type="project" value="InterPro"/>
</dbReference>
<dbReference type="InterPro" id="IPR006751">
    <property type="entry name" value="TAFII55_prot_cons_reg"/>
</dbReference>
<evidence type="ECO:0000256" key="2">
    <source>
        <dbReference type="ARBA" id="ARBA00009368"/>
    </source>
</evidence>
<evidence type="ECO:0000313" key="9">
    <source>
        <dbReference type="Proteomes" id="UP001153069"/>
    </source>
</evidence>
<dbReference type="PANTHER" id="PTHR12228">
    <property type="entry name" value="TRANSCRIPTION INITIATION FACTOR TFIID 55 KD SUBUNIT-RELATED"/>
    <property type="match status" value="1"/>
</dbReference>
<comment type="subcellular location">
    <subcellularLocation>
        <location evidence="1">Nucleus</location>
    </subcellularLocation>
</comment>
<reference evidence="8" key="1">
    <citation type="submission" date="2020-06" db="EMBL/GenBank/DDBJ databases">
        <authorList>
            <consortium name="Plant Systems Biology data submission"/>
        </authorList>
    </citation>
    <scope>NUCLEOTIDE SEQUENCE</scope>
    <source>
        <strain evidence="8">D6</strain>
    </source>
</reference>
<evidence type="ECO:0000259" key="7">
    <source>
        <dbReference type="SMART" id="SM01370"/>
    </source>
</evidence>
<evidence type="ECO:0000256" key="6">
    <source>
        <dbReference type="SAM" id="MobiDB-lite"/>
    </source>
</evidence>
<evidence type="ECO:0000313" key="8">
    <source>
        <dbReference type="EMBL" id="CAB9497276.1"/>
    </source>
</evidence>
<name>A0A9N8H1H3_9STRA</name>
<evidence type="ECO:0000256" key="5">
    <source>
        <dbReference type="ARBA" id="ARBA00023242"/>
    </source>
</evidence>
<feature type="compositionally biased region" description="Basic residues" evidence="6">
    <location>
        <begin position="319"/>
        <end position="328"/>
    </location>
</feature>
<sequence>MGDRPIRDRTLILRVLVPGLETRLRDKMEERAAAKKEADGGKSGGPSHPNSSSGGRDNNSNKEQLLDLEGVSCEPTSLQGNTLWNFHCDGAKYPARLVNLPCPVELHKTHDHAMYYKCSDVAQMLIVYEDSTALAEAEEDAQKMEGFPSYYHSGLTPALRRVVERRFAAREHSPVAPPRQEVSDVEEQLVDLMERISKEGEKGANKRTKVPSLTSAQLANKTLEEVSEEVVEYEPWMDDFGRQPHGVEFDADDPLCSHHPEVWLDPDEVREIRMKEAEEAELKKKKAASKKEKKNKKERQKKEKEQLKLEETAAAAATPHKKKGIASKKKAEEVDPVDQIAASMLTVDDDLEQLGLEDDDVLKFEFDGDDIMGDLQL</sequence>
<feature type="compositionally biased region" description="Basic and acidic residues" evidence="6">
    <location>
        <begin position="26"/>
        <end position="40"/>
    </location>
</feature>
<evidence type="ECO:0000256" key="4">
    <source>
        <dbReference type="ARBA" id="ARBA00023163"/>
    </source>
</evidence>
<evidence type="ECO:0000256" key="3">
    <source>
        <dbReference type="ARBA" id="ARBA00023015"/>
    </source>
</evidence>
<dbReference type="EMBL" id="CAICTM010000017">
    <property type="protein sequence ID" value="CAB9497276.1"/>
    <property type="molecule type" value="Genomic_DNA"/>
</dbReference>
<feature type="compositionally biased region" description="Low complexity" evidence="6">
    <location>
        <begin position="45"/>
        <end position="58"/>
    </location>
</feature>
<keyword evidence="5" id="KW-0539">Nucleus</keyword>
<dbReference type="GO" id="GO:0051123">
    <property type="term" value="P:RNA polymerase II preinitiation complex assembly"/>
    <property type="evidence" value="ECO:0007669"/>
    <property type="project" value="TreeGrafter"/>
</dbReference>
<comment type="similarity">
    <text evidence="2">Belongs to the TAF7 family.</text>
</comment>
<dbReference type="OrthoDB" id="153872at2759"/>
<comment type="caution">
    <text evidence="8">The sequence shown here is derived from an EMBL/GenBank/DDBJ whole genome shotgun (WGS) entry which is preliminary data.</text>
</comment>
<feature type="compositionally biased region" description="Basic and acidic residues" evidence="6">
    <location>
        <begin position="300"/>
        <end position="311"/>
    </location>
</feature>
<feature type="region of interest" description="Disordered" evidence="6">
    <location>
        <begin position="26"/>
        <end position="62"/>
    </location>
</feature>
<accession>A0A9N8H1H3</accession>
<keyword evidence="4" id="KW-0804">Transcription</keyword>